<evidence type="ECO:0000313" key="2">
    <source>
        <dbReference type="Proteomes" id="UP001501326"/>
    </source>
</evidence>
<reference evidence="1 2" key="1">
    <citation type="journal article" date="2019" name="Int. J. Syst. Evol. Microbiol.">
        <title>The Global Catalogue of Microorganisms (GCM) 10K type strain sequencing project: providing services to taxonomists for standard genome sequencing and annotation.</title>
        <authorList>
            <consortium name="The Broad Institute Genomics Platform"/>
            <consortium name="The Broad Institute Genome Sequencing Center for Infectious Disease"/>
            <person name="Wu L."/>
            <person name="Ma J."/>
        </authorList>
    </citation>
    <scope>NUCLEOTIDE SEQUENCE [LARGE SCALE GENOMIC DNA]</scope>
    <source>
        <strain evidence="1 2">JCM 16378</strain>
    </source>
</reference>
<accession>A0ABN3UEY0</accession>
<evidence type="ECO:0000313" key="1">
    <source>
        <dbReference type="EMBL" id="GAA2731517.1"/>
    </source>
</evidence>
<dbReference type="Proteomes" id="UP001501326">
    <property type="component" value="Unassembled WGS sequence"/>
</dbReference>
<keyword evidence="2" id="KW-1185">Reference proteome</keyword>
<dbReference type="EMBL" id="BAAARN010000001">
    <property type="protein sequence ID" value="GAA2731517.1"/>
    <property type="molecule type" value="Genomic_DNA"/>
</dbReference>
<gene>
    <name evidence="1" type="ORF">GCM10009867_05320</name>
</gene>
<dbReference type="CDD" id="cd00085">
    <property type="entry name" value="HNHc"/>
    <property type="match status" value="1"/>
</dbReference>
<sequence length="129" mass="15067">MRTRPTNRRRRVDQIARRAAYDAYLTSGGWRARRHAWYAAWLTSHGTPPQCLVCDRVWCPRSGHLHHLTYIRIGREDDDDLVPLCARDHRQLHRVLARSAGWRHLSRRQASLGIIALLRRRGASQRDAS</sequence>
<organism evidence="1 2">
    <name type="scientific">Pedococcus aerophilus</name>
    <dbReference type="NCBI Taxonomy" id="436356"/>
    <lineage>
        <taxon>Bacteria</taxon>
        <taxon>Bacillati</taxon>
        <taxon>Actinomycetota</taxon>
        <taxon>Actinomycetes</taxon>
        <taxon>Micrococcales</taxon>
        <taxon>Intrasporangiaceae</taxon>
        <taxon>Pedococcus</taxon>
    </lineage>
</organism>
<proteinExistence type="predicted"/>
<comment type="caution">
    <text evidence="1">The sequence shown here is derived from an EMBL/GenBank/DDBJ whole genome shotgun (WGS) entry which is preliminary data.</text>
</comment>
<evidence type="ECO:0008006" key="3">
    <source>
        <dbReference type="Google" id="ProtNLM"/>
    </source>
</evidence>
<protein>
    <recommendedName>
        <fullName evidence="3">HNH endonuclease</fullName>
    </recommendedName>
</protein>
<name>A0ABN3UEY0_9MICO</name>
<dbReference type="InterPro" id="IPR003615">
    <property type="entry name" value="HNH_nuc"/>
</dbReference>